<evidence type="ECO:0000313" key="2">
    <source>
        <dbReference type="EMBL" id="MFD2788900.1"/>
    </source>
</evidence>
<feature type="transmembrane region" description="Helical" evidence="1">
    <location>
        <begin position="85"/>
        <end position="107"/>
    </location>
</feature>
<name>A0ABW5VF65_9FLAO</name>
<reference evidence="3" key="1">
    <citation type="journal article" date="2019" name="Int. J. Syst. Evol. Microbiol.">
        <title>The Global Catalogue of Microorganisms (GCM) 10K type strain sequencing project: providing services to taxonomists for standard genome sequencing and annotation.</title>
        <authorList>
            <consortium name="The Broad Institute Genomics Platform"/>
            <consortium name="The Broad Institute Genome Sequencing Center for Infectious Disease"/>
            <person name="Wu L."/>
            <person name="Ma J."/>
        </authorList>
    </citation>
    <scope>NUCLEOTIDE SEQUENCE [LARGE SCALE GENOMIC DNA]</scope>
    <source>
        <strain evidence="3">KCTC 52924</strain>
    </source>
</reference>
<gene>
    <name evidence="2" type="ORF">ACFS1K_03915</name>
</gene>
<evidence type="ECO:0000313" key="3">
    <source>
        <dbReference type="Proteomes" id="UP001597532"/>
    </source>
</evidence>
<organism evidence="2 3">
    <name type="scientific">Arenibacter antarcticus</name>
    <dbReference type="NCBI Taxonomy" id="2040469"/>
    <lineage>
        <taxon>Bacteria</taxon>
        <taxon>Pseudomonadati</taxon>
        <taxon>Bacteroidota</taxon>
        <taxon>Flavobacteriia</taxon>
        <taxon>Flavobacteriales</taxon>
        <taxon>Flavobacteriaceae</taxon>
        <taxon>Arenibacter</taxon>
    </lineage>
</organism>
<keyword evidence="3" id="KW-1185">Reference proteome</keyword>
<evidence type="ECO:0000256" key="1">
    <source>
        <dbReference type="SAM" id="Phobius"/>
    </source>
</evidence>
<accession>A0ABW5VF65</accession>
<dbReference type="Proteomes" id="UP001597532">
    <property type="component" value="Unassembled WGS sequence"/>
</dbReference>
<keyword evidence="1" id="KW-0812">Transmembrane</keyword>
<comment type="caution">
    <text evidence="2">The sequence shown here is derived from an EMBL/GenBank/DDBJ whole genome shotgun (WGS) entry which is preliminary data.</text>
</comment>
<dbReference type="RefSeq" id="WP_251809193.1">
    <property type="nucleotide sequence ID" value="NZ_CP166679.1"/>
</dbReference>
<keyword evidence="1" id="KW-1133">Transmembrane helix</keyword>
<feature type="transmembrane region" description="Helical" evidence="1">
    <location>
        <begin position="6"/>
        <end position="33"/>
    </location>
</feature>
<feature type="transmembrane region" description="Helical" evidence="1">
    <location>
        <begin position="45"/>
        <end position="65"/>
    </location>
</feature>
<evidence type="ECO:0008006" key="4">
    <source>
        <dbReference type="Google" id="ProtNLM"/>
    </source>
</evidence>
<protein>
    <recommendedName>
        <fullName evidence="4">Transmembrane family 220, helix</fullName>
    </recommendedName>
</protein>
<dbReference type="EMBL" id="JBHUOK010000008">
    <property type="protein sequence ID" value="MFD2788900.1"/>
    <property type="molecule type" value="Genomic_DNA"/>
</dbReference>
<proteinExistence type="predicted"/>
<sequence length="119" mass="13052">MKNNLINFAITVLLAVLLSQFLPWWSVMVAAFITSIFISLKHSAVFFVPFLAVGVFWLAYAWGLANNNNFILTQKLATLFQMEGNATLLLLITALIGGVAAGVTAIFGKQCRQLVMGDR</sequence>
<keyword evidence="1" id="KW-0472">Membrane</keyword>